<evidence type="ECO:0000256" key="1">
    <source>
        <dbReference type="ARBA" id="ARBA00004651"/>
    </source>
</evidence>
<evidence type="ECO:0000256" key="2">
    <source>
        <dbReference type="ARBA" id="ARBA00022475"/>
    </source>
</evidence>
<feature type="transmembrane region" description="Helical" evidence="6">
    <location>
        <begin position="274"/>
        <end position="291"/>
    </location>
</feature>
<dbReference type="PROSITE" id="PS51257">
    <property type="entry name" value="PROKAR_LIPOPROTEIN"/>
    <property type="match status" value="1"/>
</dbReference>
<evidence type="ECO:0000313" key="9">
    <source>
        <dbReference type="Proteomes" id="UP000285258"/>
    </source>
</evidence>
<evidence type="ECO:0000256" key="5">
    <source>
        <dbReference type="ARBA" id="ARBA00023136"/>
    </source>
</evidence>
<feature type="transmembrane region" description="Helical" evidence="6">
    <location>
        <begin position="321"/>
        <end position="339"/>
    </location>
</feature>
<keyword evidence="2" id="KW-1003">Cell membrane</keyword>
<feature type="transmembrane region" description="Helical" evidence="6">
    <location>
        <begin position="440"/>
        <end position="459"/>
    </location>
</feature>
<keyword evidence="3 6" id="KW-0812">Transmembrane</keyword>
<dbReference type="Gene3D" id="3.60.15.10">
    <property type="entry name" value="Ribonuclease Z/Hydroxyacylglutathione hydrolase-like"/>
    <property type="match status" value="1"/>
</dbReference>
<keyword evidence="4 6" id="KW-1133">Transmembrane helix</keyword>
<accession>A0A423UI74</accession>
<reference evidence="9" key="1">
    <citation type="submission" date="2018-05" db="EMBL/GenBank/DDBJ databases">
        <title>Genome Sequencing of selected type strains of the family Eggerthellaceae.</title>
        <authorList>
            <person name="Danylec N."/>
            <person name="Stoll D.A."/>
            <person name="Doetsch A."/>
            <person name="Huch M."/>
        </authorList>
    </citation>
    <scope>NUCLEOTIDE SEQUENCE [LARGE SCALE GENOMIC DNA]</scope>
    <source>
        <strain evidence="9">DSM 27213</strain>
    </source>
</reference>
<organism evidence="8 9">
    <name type="scientific">Gordonibacter urolithinfaciens</name>
    <dbReference type="NCBI Taxonomy" id="1335613"/>
    <lineage>
        <taxon>Bacteria</taxon>
        <taxon>Bacillati</taxon>
        <taxon>Actinomycetota</taxon>
        <taxon>Coriobacteriia</taxon>
        <taxon>Eggerthellales</taxon>
        <taxon>Eggerthellaceae</taxon>
        <taxon>Gordonibacter</taxon>
    </lineage>
</organism>
<keyword evidence="5 6" id="KW-0472">Membrane</keyword>
<sequence>MSPRPAPPLPPRPALPPVLACGLGLWASCAAVYSAAQSWGAGACVAVGASTLAAAALAAVALLRCRRGTLARCALLGVLIGAACGCGAGASLHVAWQEAAGEAPARLRFEAVEDADAGLYGAQCVARTRLASGRSVDVRLRFADGADVPRYGDVFEADASLAAPGERSEAWCWQRGIAAVATVRQAFLVERHDAFGALLGVRARALEAIGRLDGDGGAVLQALVCGARGALDEGDVYAAFKTSGLAHLVAVSGAHLVMVCAFAGAALKALRAPRGVAVGVQAALLGCYLVLSAMPISAVRAALMTLAGTTSFFARRRPASLNSVGLCIAGVVAACPAAALSASFALSVLSTLGIVLFAGLASAWIGRLAPRLPRFAAEALALTAASSVLAQPLSAALFSQAPLVSPLANVLAAPLFPLACAGGLVGAVASLAAPPAGASLLALAALASEALCAAARACASLPCASVPVDLPIVPALAGAAVLAAVLWVLWPAPSPRAAALAAAGALAAALAFVVVVPRLAGDEIVMLDVGQGDAFVVRSGGAAVLVDTGNQERLLREALARHAVFRLDAVVVTHGDDDHMGALASLKGVVQVDRVLVAADALACSCDACARLRGDAATLVGEGAVQGLAQGDGLRVGAFDLEVVWPARFADEGGNADSLCLLARAGADGDGAPDWTALFAGDAEHEQLAALEGQGLVGRVDVLKVGHHGSKNALTPELAAALSPRIALVSVGAGNRYGHPADKTLRELADAGAQVWRTDEAGDVSCKSTAQGIAVAALR</sequence>
<evidence type="ECO:0000256" key="6">
    <source>
        <dbReference type="SAM" id="Phobius"/>
    </source>
</evidence>
<comment type="caution">
    <text evidence="8">The sequence shown here is derived from an EMBL/GenBank/DDBJ whole genome shotgun (WGS) entry which is preliminary data.</text>
</comment>
<dbReference type="SMART" id="SM00849">
    <property type="entry name" value="Lactamase_B"/>
    <property type="match status" value="1"/>
</dbReference>
<dbReference type="NCBIfam" id="TIGR00360">
    <property type="entry name" value="ComEC_N-term"/>
    <property type="match status" value="1"/>
</dbReference>
<dbReference type="SUPFAM" id="SSF56281">
    <property type="entry name" value="Metallo-hydrolase/oxidoreductase"/>
    <property type="match status" value="1"/>
</dbReference>
<dbReference type="Pfam" id="PF00753">
    <property type="entry name" value="Lactamase_B"/>
    <property type="match status" value="1"/>
</dbReference>
<proteinExistence type="predicted"/>
<protein>
    <submittedName>
        <fullName evidence="8">DNA internalization-related competence protein ComEC/Rec2</fullName>
    </submittedName>
</protein>
<dbReference type="AlphaFoldDB" id="A0A423UI74"/>
<feature type="transmembrane region" description="Helical" evidence="6">
    <location>
        <begin position="377"/>
        <end position="398"/>
    </location>
</feature>
<dbReference type="CDD" id="cd07731">
    <property type="entry name" value="ComA-like_MBL-fold"/>
    <property type="match status" value="1"/>
</dbReference>
<feature type="transmembrane region" description="Helical" evidence="6">
    <location>
        <begin position="345"/>
        <end position="365"/>
    </location>
</feature>
<evidence type="ECO:0000259" key="7">
    <source>
        <dbReference type="SMART" id="SM00849"/>
    </source>
</evidence>
<dbReference type="InterPro" id="IPR036866">
    <property type="entry name" value="RibonucZ/Hydroxyglut_hydro"/>
</dbReference>
<dbReference type="Pfam" id="PF03772">
    <property type="entry name" value="Competence"/>
    <property type="match status" value="1"/>
</dbReference>
<evidence type="ECO:0000313" key="8">
    <source>
        <dbReference type="EMBL" id="ROT88704.1"/>
    </source>
</evidence>
<dbReference type="InterPro" id="IPR004477">
    <property type="entry name" value="ComEC_N"/>
</dbReference>
<dbReference type="GO" id="GO:0005886">
    <property type="term" value="C:plasma membrane"/>
    <property type="evidence" value="ECO:0007669"/>
    <property type="project" value="UniProtKB-SubCell"/>
</dbReference>
<evidence type="ECO:0000256" key="4">
    <source>
        <dbReference type="ARBA" id="ARBA00022989"/>
    </source>
</evidence>
<feature type="transmembrane region" description="Helical" evidence="6">
    <location>
        <begin position="75"/>
        <end position="96"/>
    </location>
</feature>
<dbReference type="Proteomes" id="UP000285258">
    <property type="component" value="Unassembled WGS sequence"/>
</dbReference>
<name>A0A423UI74_9ACTN</name>
<dbReference type="InterPro" id="IPR001279">
    <property type="entry name" value="Metallo-B-lactamas"/>
</dbReference>
<dbReference type="PANTHER" id="PTHR30619:SF7">
    <property type="entry name" value="BETA-LACTAMASE DOMAIN PROTEIN"/>
    <property type="match status" value="1"/>
</dbReference>
<feature type="transmembrane region" description="Helical" evidence="6">
    <location>
        <begin position="410"/>
        <end position="433"/>
    </location>
</feature>
<dbReference type="EMBL" id="QIBW01000015">
    <property type="protein sequence ID" value="ROT88704.1"/>
    <property type="molecule type" value="Genomic_DNA"/>
</dbReference>
<feature type="domain" description="Metallo-beta-lactamase" evidence="7">
    <location>
        <begin position="531"/>
        <end position="733"/>
    </location>
</feature>
<feature type="transmembrane region" description="Helical" evidence="6">
    <location>
        <begin position="245"/>
        <end position="267"/>
    </location>
</feature>
<dbReference type="PANTHER" id="PTHR30619">
    <property type="entry name" value="DNA INTERNALIZATION/COMPETENCE PROTEIN COMEC/REC2"/>
    <property type="match status" value="1"/>
</dbReference>
<feature type="transmembrane region" description="Helical" evidence="6">
    <location>
        <begin position="471"/>
        <end position="490"/>
    </location>
</feature>
<feature type="transmembrane region" description="Helical" evidence="6">
    <location>
        <begin position="40"/>
        <end position="63"/>
    </location>
</feature>
<dbReference type="InterPro" id="IPR035681">
    <property type="entry name" value="ComA-like_MBL"/>
</dbReference>
<comment type="subcellular location">
    <subcellularLocation>
        <location evidence="1">Cell membrane</location>
        <topology evidence="1">Multi-pass membrane protein</topology>
    </subcellularLocation>
</comment>
<feature type="transmembrane region" description="Helical" evidence="6">
    <location>
        <begin position="497"/>
        <end position="516"/>
    </location>
</feature>
<dbReference type="InterPro" id="IPR052159">
    <property type="entry name" value="Competence_DNA_uptake"/>
</dbReference>
<gene>
    <name evidence="8" type="ORF">DMP12_11640</name>
</gene>
<dbReference type="RefSeq" id="WP_096226555.1">
    <property type="nucleotide sequence ID" value="NZ_CP168029.1"/>
</dbReference>
<evidence type="ECO:0000256" key="3">
    <source>
        <dbReference type="ARBA" id="ARBA00022692"/>
    </source>
</evidence>